<dbReference type="KEGG" id="vg:14477239"/>
<accession>L7TGQ8</accession>
<reference evidence="2 3" key="1">
    <citation type="journal article" date="2013" name="J. Virol.">
        <title>Insights into head-tailed viruses infecting extremely halophilic archaea.</title>
        <authorList>
            <person name="Pietila M.K."/>
            <person name="Laurinmaki P."/>
            <person name="Russell D.A."/>
            <person name="Ko C.C."/>
            <person name="Jacobs-Sera D."/>
            <person name="Butcher S.J."/>
            <person name="Bamford D.H."/>
            <person name="Hendrix R.W."/>
        </authorList>
    </citation>
    <scope>NUCLEOTIDE SEQUENCE [LARGE SCALE GENOMIC DNA]</scope>
</reference>
<evidence type="ECO:0000256" key="1">
    <source>
        <dbReference type="SAM" id="MobiDB-lite"/>
    </source>
</evidence>
<feature type="compositionally biased region" description="Polar residues" evidence="1">
    <location>
        <begin position="1"/>
        <end position="17"/>
    </location>
</feature>
<organism evidence="2 3">
    <name type="scientific">Halorubrum sodomense tailed virus 2</name>
    <dbReference type="NCBI Taxonomy" id="1262527"/>
    <lineage>
        <taxon>Viruses</taxon>
        <taxon>Duplodnaviria</taxon>
        <taxon>Heunggongvirae</taxon>
        <taxon>Uroviricota</taxon>
        <taxon>Caudoviricetes</taxon>
        <taxon>Thumleimavirales</taxon>
        <taxon>Hafunaviridae</taxon>
        <taxon>Mincapvirus</taxon>
        <taxon>Mincapvirus eilatense</taxon>
        <taxon>Mincapvirus HSTV2</taxon>
    </lineage>
</organism>
<dbReference type="OrthoDB" id="29757at10239"/>
<evidence type="ECO:0000313" key="3">
    <source>
        <dbReference type="Proteomes" id="UP000011138"/>
    </source>
</evidence>
<gene>
    <name evidence="2" type="primary">102</name>
    <name evidence="2" type="ORF">HSTV2_102</name>
</gene>
<dbReference type="GeneID" id="14477239"/>
<keyword evidence="3" id="KW-1185">Reference proteome</keyword>
<evidence type="ECO:0000313" key="2">
    <source>
        <dbReference type="EMBL" id="AGC34369.1"/>
    </source>
</evidence>
<dbReference type="Proteomes" id="UP000011138">
    <property type="component" value="Segment"/>
</dbReference>
<proteinExistence type="predicted"/>
<name>L7TGQ8_9CAUD</name>
<protein>
    <submittedName>
        <fullName evidence="2">Uncharacterized protein</fullName>
    </submittedName>
</protein>
<feature type="compositionally biased region" description="Acidic residues" evidence="1">
    <location>
        <begin position="301"/>
        <end position="312"/>
    </location>
</feature>
<sequence length="352" mass="38203">MSENRYTQAAEQFFGNNDDSDASTPSASSDDDTPEVVANETSDYYVSLGHTKAAATAFVKAHPDLETSWTGKDELDPQVEWMKALHEVKKPLGARQKDDNPFGINFGRDDGYAAEFGHELPTIETEEIDPGILAALKAQEGKTDDWEEGDTDELGMGLPLLLPVIDGTTLPVLVQNEGHLEAALELLEQIPDEPEVAEVAEPEMTDFEKAADALGISPEVLDAELEGFPIPGEMSVEEIRELITDLEDKDVVYTMIRVEKAMDNRSTALKALEGRHNRLLEKAEQAKQSAPDNDAAAFFGNDDDDGEAEGEAEAVAVDGSKDVGKATKVKMAMSLHEDDGVPIEEAKEMVGL</sequence>
<feature type="region of interest" description="Disordered" evidence="1">
    <location>
        <begin position="1"/>
        <end position="40"/>
    </location>
</feature>
<dbReference type="EMBL" id="KC117376">
    <property type="protein sequence ID" value="AGC34369.1"/>
    <property type="molecule type" value="Genomic_DNA"/>
</dbReference>
<dbReference type="RefSeq" id="YP_007379180.1">
    <property type="nucleotide sequence ID" value="NC_020159.1"/>
</dbReference>
<feature type="region of interest" description="Disordered" evidence="1">
    <location>
        <begin position="285"/>
        <end position="320"/>
    </location>
</feature>